<name>A0A9P4J4Z6_9PEZI</name>
<keyword evidence="3 4" id="KW-0443">Lipid metabolism</keyword>
<evidence type="ECO:0000256" key="3">
    <source>
        <dbReference type="ARBA" id="ARBA00023098"/>
    </source>
</evidence>
<dbReference type="OrthoDB" id="2363873at2759"/>
<dbReference type="PANTHER" id="PTHR10272:SF11">
    <property type="entry name" value="PHOSPHOLIPASE-RELATED"/>
    <property type="match status" value="1"/>
</dbReference>
<accession>A0A9P4J4Z6</accession>
<comment type="caution">
    <text evidence="7">The sequence shown here is derived from an EMBL/GenBank/DDBJ whole genome shotgun (WGS) entry which is preliminary data.</text>
</comment>
<evidence type="ECO:0000313" key="7">
    <source>
        <dbReference type="EMBL" id="KAF2155527.1"/>
    </source>
</evidence>
<dbReference type="PIRSF" id="PIRSF018169">
    <property type="entry name" value="PAF_acetylhydrolase"/>
    <property type="match status" value="1"/>
</dbReference>
<feature type="active site" description="Charge relay system" evidence="5">
    <location>
        <position position="374"/>
    </location>
</feature>
<reference evidence="7" key="1">
    <citation type="journal article" date="2020" name="Stud. Mycol.">
        <title>101 Dothideomycetes genomes: a test case for predicting lifestyles and emergence of pathogens.</title>
        <authorList>
            <person name="Haridas S."/>
            <person name="Albert R."/>
            <person name="Binder M."/>
            <person name="Bloem J."/>
            <person name="Labutti K."/>
            <person name="Salamov A."/>
            <person name="Andreopoulos B."/>
            <person name="Baker S."/>
            <person name="Barry K."/>
            <person name="Bills G."/>
            <person name="Bluhm B."/>
            <person name="Cannon C."/>
            <person name="Castanera R."/>
            <person name="Culley D."/>
            <person name="Daum C."/>
            <person name="Ezra D."/>
            <person name="Gonzalez J."/>
            <person name="Henrissat B."/>
            <person name="Kuo A."/>
            <person name="Liang C."/>
            <person name="Lipzen A."/>
            <person name="Lutzoni F."/>
            <person name="Magnuson J."/>
            <person name="Mondo S."/>
            <person name="Nolan M."/>
            <person name="Ohm R."/>
            <person name="Pangilinan J."/>
            <person name="Park H.-J."/>
            <person name="Ramirez L."/>
            <person name="Alfaro M."/>
            <person name="Sun H."/>
            <person name="Tritt A."/>
            <person name="Yoshinaga Y."/>
            <person name="Zwiers L.-H."/>
            <person name="Turgeon B."/>
            <person name="Goodwin S."/>
            <person name="Spatafora J."/>
            <person name="Crous P."/>
            <person name="Grigoriev I."/>
        </authorList>
    </citation>
    <scope>NUCLEOTIDE SEQUENCE</scope>
    <source>
        <strain evidence="7">CBS 260.36</strain>
    </source>
</reference>
<dbReference type="InterPro" id="IPR029058">
    <property type="entry name" value="AB_hydrolase_fold"/>
</dbReference>
<dbReference type="InterPro" id="IPR016715">
    <property type="entry name" value="PAF_acetylhydro_eukaryote"/>
</dbReference>
<dbReference type="Gene3D" id="3.40.50.1820">
    <property type="entry name" value="alpha/beta hydrolase"/>
    <property type="match status" value="1"/>
</dbReference>
<gene>
    <name evidence="7" type="ORF">K461DRAFT_284505</name>
</gene>
<evidence type="ECO:0000256" key="1">
    <source>
        <dbReference type="ARBA" id="ARBA00022801"/>
    </source>
</evidence>
<organism evidence="7 8">
    <name type="scientific">Myriangium duriaei CBS 260.36</name>
    <dbReference type="NCBI Taxonomy" id="1168546"/>
    <lineage>
        <taxon>Eukaryota</taxon>
        <taxon>Fungi</taxon>
        <taxon>Dikarya</taxon>
        <taxon>Ascomycota</taxon>
        <taxon>Pezizomycotina</taxon>
        <taxon>Dothideomycetes</taxon>
        <taxon>Dothideomycetidae</taxon>
        <taxon>Myriangiales</taxon>
        <taxon>Myriangiaceae</taxon>
        <taxon>Myriangium</taxon>
    </lineage>
</organism>
<evidence type="ECO:0000256" key="4">
    <source>
        <dbReference type="PIRNR" id="PIRNR018169"/>
    </source>
</evidence>
<sequence>MTKRFWIACAACCGLLAQTNGRTLFSQRLPSYTGPYGVGTVDLEVPTQPVALSNMTYAVSGKPAFELKTVLVSLFYPARAQRGMSQPKHYWIPRPLALTAQGYAKCAKSSNRVIDALFTAILWLLARNIEIPARVDIPLLDPIEDQSWPVLIFSHGDASSRTSYSQFCGEMASRGYVVAAVEHRDGSCAASIVSERDGSKERILCTNEADLRSDGHLVGSDAFKQAQLVFRRAEVSATVDVVKRLYYGQGNSIYHQNARNEGRVLQAFSGKLMPNDFTMAGHSFGATLTLQILKGGSSDTLPFSGALVFDPGKDSGPLNSDIDVPVLIVHSQRWSQKHSTFYGRPHFDVVKSIAEGVLKRGIKAWFMTSLGTSHTSVTDAPLLEPLLLNWITGSSIDAHKGLELYVDVSSAFLKFQHLGTESDLLSRAIDAPEFQNPKNKKSGLYKAWEIHVAPAQKH</sequence>
<dbReference type="EMBL" id="ML996082">
    <property type="protein sequence ID" value="KAF2155527.1"/>
    <property type="molecule type" value="Genomic_DNA"/>
</dbReference>
<dbReference type="GO" id="GO:0003847">
    <property type="term" value="F:1-alkyl-2-acetylglycerophosphocholine esterase activity"/>
    <property type="evidence" value="ECO:0007669"/>
    <property type="project" value="UniProtKB-UniRule"/>
</dbReference>
<dbReference type="Proteomes" id="UP000799439">
    <property type="component" value="Unassembled WGS sequence"/>
</dbReference>
<evidence type="ECO:0000313" key="8">
    <source>
        <dbReference type="Proteomes" id="UP000799439"/>
    </source>
</evidence>
<keyword evidence="1 4" id="KW-0378">Hydrolase</keyword>
<dbReference type="GO" id="GO:0016042">
    <property type="term" value="P:lipid catabolic process"/>
    <property type="evidence" value="ECO:0007669"/>
    <property type="project" value="UniProtKB-KW"/>
</dbReference>
<dbReference type="EC" id="3.1.1.47" evidence="4"/>
<proteinExistence type="inferred from homology"/>
<dbReference type="PANTHER" id="PTHR10272">
    <property type="entry name" value="PLATELET-ACTIVATING FACTOR ACETYLHYDROLASE"/>
    <property type="match status" value="1"/>
</dbReference>
<keyword evidence="2 4" id="KW-0442">Lipid degradation</keyword>
<feature type="active site" description="Charge relay system" evidence="5">
    <location>
        <position position="310"/>
    </location>
</feature>
<keyword evidence="6" id="KW-0732">Signal</keyword>
<dbReference type="SUPFAM" id="SSF53474">
    <property type="entry name" value="alpha/beta-Hydrolases"/>
    <property type="match status" value="1"/>
</dbReference>
<evidence type="ECO:0000256" key="5">
    <source>
        <dbReference type="PIRSR" id="PIRSR018169-1"/>
    </source>
</evidence>
<comment type="catalytic activity">
    <reaction evidence="4">
        <text>a 1-O-alkyl-2-acetyl-sn-glycero-3-phosphocholine + H2O = a 1-O-alkyl-sn-glycero-3-phosphocholine + acetate + H(+)</text>
        <dbReference type="Rhea" id="RHEA:17777"/>
        <dbReference type="ChEBI" id="CHEBI:15377"/>
        <dbReference type="ChEBI" id="CHEBI:15378"/>
        <dbReference type="ChEBI" id="CHEBI:30089"/>
        <dbReference type="ChEBI" id="CHEBI:30909"/>
        <dbReference type="ChEBI" id="CHEBI:36707"/>
        <dbReference type="EC" id="3.1.1.47"/>
    </reaction>
</comment>
<evidence type="ECO:0000256" key="2">
    <source>
        <dbReference type="ARBA" id="ARBA00022963"/>
    </source>
</evidence>
<protein>
    <recommendedName>
        <fullName evidence="4">Putative phospholipase</fullName>
        <ecNumber evidence="4">3.1.1.47</ecNumber>
    </recommendedName>
</protein>
<feature type="chain" id="PRO_5040240878" description="Putative phospholipase" evidence="6">
    <location>
        <begin position="22"/>
        <end position="458"/>
    </location>
</feature>
<comment type="similarity">
    <text evidence="4">Belongs to the serine esterase family.</text>
</comment>
<dbReference type="Pfam" id="PF03403">
    <property type="entry name" value="PAF-AH_p_II"/>
    <property type="match status" value="1"/>
</dbReference>
<dbReference type="AlphaFoldDB" id="A0A9P4J4Z6"/>
<feature type="active site" description="Nucleophile" evidence="5">
    <location>
        <position position="283"/>
    </location>
</feature>
<keyword evidence="8" id="KW-1185">Reference proteome</keyword>
<evidence type="ECO:0000256" key="6">
    <source>
        <dbReference type="SAM" id="SignalP"/>
    </source>
</evidence>
<feature type="signal peptide" evidence="6">
    <location>
        <begin position="1"/>
        <end position="21"/>
    </location>
</feature>